<dbReference type="Pfam" id="PF00990">
    <property type="entry name" value="GGDEF"/>
    <property type="match status" value="1"/>
</dbReference>
<feature type="domain" description="GGDEF" evidence="3">
    <location>
        <begin position="218"/>
        <end position="352"/>
    </location>
</feature>
<evidence type="ECO:0000256" key="2">
    <source>
        <dbReference type="ARBA" id="ARBA00034247"/>
    </source>
</evidence>
<dbReference type="InterPro" id="IPR050469">
    <property type="entry name" value="Diguanylate_Cyclase"/>
</dbReference>
<organism evidence="4 5">
    <name type="scientific">Desulfosarcina ovata subsp. ovata</name>
    <dbReference type="NCBI Taxonomy" id="2752305"/>
    <lineage>
        <taxon>Bacteria</taxon>
        <taxon>Pseudomonadati</taxon>
        <taxon>Thermodesulfobacteriota</taxon>
        <taxon>Desulfobacteria</taxon>
        <taxon>Desulfobacterales</taxon>
        <taxon>Desulfosarcinaceae</taxon>
        <taxon>Desulfosarcina</taxon>
    </lineage>
</organism>
<dbReference type="PANTHER" id="PTHR45138">
    <property type="entry name" value="REGULATORY COMPONENTS OF SENSORY TRANSDUCTION SYSTEM"/>
    <property type="match status" value="1"/>
</dbReference>
<dbReference type="SMART" id="SM00267">
    <property type="entry name" value="GGDEF"/>
    <property type="match status" value="1"/>
</dbReference>
<dbReference type="Gene3D" id="3.30.70.270">
    <property type="match status" value="1"/>
</dbReference>
<dbReference type="GO" id="GO:0052621">
    <property type="term" value="F:diguanylate cyclase activity"/>
    <property type="evidence" value="ECO:0007669"/>
    <property type="project" value="UniProtKB-EC"/>
</dbReference>
<dbReference type="GO" id="GO:1902201">
    <property type="term" value="P:negative regulation of bacterial-type flagellum-dependent cell motility"/>
    <property type="evidence" value="ECO:0007669"/>
    <property type="project" value="TreeGrafter"/>
</dbReference>
<dbReference type="EMBL" id="AP021879">
    <property type="protein sequence ID" value="BBO89277.1"/>
    <property type="molecule type" value="Genomic_DNA"/>
</dbReference>
<keyword evidence="5" id="KW-1185">Reference proteome</keyword>
<dbReference type="SUPFAM" id="SSF55785">
    <property type="entry name" value="PYP-like sensor domain (PAS domain)"/>
    <property type="match status" value="1"/>
</dbReference>
<evidence type="ECO:0000313" key="5">
    <source>
        <dbReference type="Proteomes" id="UP000422108"/>
    </source>
</evidence>
<dbReference type="RefSeq" id="WP_155310498.1">
    <property type="nucleotide sequence ID" value="NZ_AP021879.1"/>
</dbReference>
<dbReference type="InterPro" id="IPR043128">
    <property type="entry name" value="Rev_trsase/Diguanyl_cyclase"/>
</dbReference>
<evidence type="ECO:0000256" key="1">
    <source>
        <dbReference type="ARBA" id="ARBA00012528"/>
    </source>
</evidence>
<dbReference type="InterPro" id="IPR035965">
    <property type="entry name" value="PAS-like_dom_sf"/>
</dbReference>
<evidence type="ECO:0000259" key="3">
    <source>
        <dbReference type="PROSITE" id="PS50887"/>
    </source>
</evidence>
<gene>
    <name evidence="4" type="ORF">DSCOOX_24570</name>
</gene>
<reference evidence="4 5" key="1">
    <citation type="submission" date="2019-11" db="EMBL/GenBank/DDBJ databases">
        <title>Comparative genomics of hydrocarbon-degrading Desulfosarcina strains.</title>
        <authorList>
            <person name="Watanabe M."/>
            <person name="Kojima H."/>
            <person name="Fukui M."/>
        </authorList>
    </citation>
    <scope>NUCLEOTIDE SEQUENCE [LARGE SCALE GENOMIC DNA]</scope>
    <source>
        <strain evidence="5">oXyS1</strain>
    </source>
</reference>
<evidence type="ECO:0000313" key="4">
    <source>
        <dbReference type="EMBL" id="BBO89277.1"/>
    </source>
</evidence>
<dbReference type="InterPro" id="IPR029787">
    <property type="entry name" value="Nucleotide_cyclase"/>
</dbReference>
<dbReference type="GO" id="GO:0043709">
    <property type="term" value="P:cell adhesion involved in single-species biofilm formation"/>
    <property type="evidence" value="ECO:0007669"/>
    <property type="project" value="TreeGrafter"/>
</dbReference>
<dbReference type="EC" id="2.7.7.65" evidence="1"/>
<proteinExistence type="predicted"/>
<dbReference type="SUPFAM" id="SSF55073">
    <property type="entry name" value="Nucleotide cyclase"/>
    <property type="match status" value="1"/>
</dbReference>
<dbReference type="GO" id="GO:0005886">
    <property type="term" value="C:plasma membrane"/>
    <property type="evidence" value="ECO:0007669"/>
    <property type="project" value="TreeGrafter"/>
</dbReference>
<comment type="catalytic activity">
    <reaction evidence="2">
        <text>2 GTP = 3',3'-c-di-GMP + 2 diphosphate</text>
        <dbReference type="Rhea" id="RHEA:24898"/>
        <dbReference type="ChEBI" id="CHEBI:33019"/>
        <dbReference type="ChEBI" id="CHEBI:37565"/>
        <dbReference type="ChEBI" id="CHEBI:58805"/>
        <dbReference type="EC" id="2.7.7.65"/>
    </reaction>
</comment>
<dbReference type="PANTHER" id="PTHR45138:SF9">
    <property type="entry name" value="DIGUANYLATE CYCLASE DGCM-RELATED"/>
    <property type="match status" value="1"/>
</dbReference>
<dbReference type="PROSITE" id="PS50887">
    <property type="entry name" value="GGDEF"/>
    <property type="match status" value="1"/>
</dbReference>
<dbReference type="Gene3D" id="3.30.450.20">
    <property type="entry name" value="PAS domain"/>
    <property type="match status" value="1"/>
</dbReference>
<name>A0A5K8A9N9_9BACT</name>
<sequence length="352" mass="39026">MAMVEDATDLERTEAMLRDSEKRYRQLFQSAPIALIEWDVSMLKAYIETLHASGIDDLAAYLTQHPGQVRHCWSLIRTVDYNQAFLELMGIAGRNKPVDAFLPTDADDFMRMAREVILMAAEGKTAVEREETLVTTIGERKTVIGKSMVVSGHEETLSRVAIALVDISKRKKAEAALRESERRFREQAFRDGLTGLYNQRYLYRSLATWIERASAGDMPLSLIFMDLDRFKTVVDTHGHLNGSRVIQKVAQTINGCLAPPAFAVAYAGDEFVVVMPESNLPQALEKAAQIRSRMADTVYALGQGVEVRLQASFGVATYPQHASDLNGLIAAADHALFAVKATGKNAIGRFRG</sequence>
<protein>
    <recommendedName>
        <fullName evidence="1">diguanylate cyclase</fullName>
        <ecNumber evidence="1">2.7.7.65</ecNumber>
    </recommendedName>
</protein>
<accession>A0A5K8A9N9</accession>
<dbReference type="CDD" id="cd01949">
    <property type="entry name" value="GGDEF"/>
    <property type="match status" value="1"/>
</dbReference>
<dbReference type="NCBIfam" id="TIGR00254">
    <property type="entry name" value="GGDEF"/>
    <property type="match status" value="1"/>
</dbReference>
<dbReference type="InterPro" id="IPR000160">
    <property type="entry name" value="GGDEF_dom"/>
</dbReference>
<dbReference type="AlphaFoldDB" id="A0A5K8A9N9"/>
<dbReference type="Proteomes" id="UP000422108">
    <property type="component" value="Chromosome"/>
</dbReference>